<sequence length="142" mass="15995">LTFGYCTFVGGNLVTWRSKKQNVIARSSAEAEYRVMVQGIYELLWLQKLMEELKLLETSVLSLFCDNKAAISIVHNPVQNDQTKYIEIDRHFIKEKVVNGSLSISYVGSKDQLADVFTKGLSCKGFHTLVCKLGTCNIQEPT</sequence>
<dbReference type="PANTHER" id="PTHR11439">
    <property type="entry name" value="GAG-POL-RELATED RETROTRANSPOSON"/>
    <property type="match status" value="1"/>
</dbReference>
<proteinExistence type="predicted"/>
<dbReference type="EMBL" id="JARPOI010000001">
    <property type="protein sequence ID" value="KAJ9189418.1"/>
    <property type="molecule type" value="Genomic_DNA"/>
</dbReference>
<evidence type="ECO:0008006" key="3">
    <source>
        <dbReference type="Google" id="ProtNLM"/>
    </source>
</evidence>
<accession>A0ABQ9NCB6</accession>
<gene>
    <name evidence="1" type="ORF">P3X46_000714</name>
</gene>
<dbReference type="CDD" id="cd09272">
    <property type="entry name" value="RNase_HI_RT_Ty1"/>
    <property type="match status" value="1"/>
</dbReference>
<protein>
    <recommendedName>
        <fullName evidence="3">Copia protein</fullName>
    </recommendedName>
</protein>
<dbReference type="PANTHER" id="PTHR11439:SF440">
    <property type="entry name" value="INTEGRASE CATALYTIC DOMAIN-CONTAINING PROTEIN"/>
    <property type="match status" value="1"/>
</dbReference>
<keyword evidence="2" id="KW-1185">Reference proteome</keyword>
<feature type="non-terminal residue" evidence="1">
    <location>
        <position position="1"/>
    </location>
</feature>
<evidence type="ECO:0000313" key="2">
    <source>
        <dbReference type="Proteomes" id="UP001174677"/>
    </source>
</evidence>
<evidence type="ECO:0000313" key="1">
    <source>
        <dbReference type="EMBL" id="KAJ9189418.1"/>
    </source>
</evidence>
<organism evidence="1 2">
    <name type="scientific">Hevea brasiliensis</name>
    <name type="common">Para rubber tree</name>
    <name type="synonym">Siphonia brasiliensis</name>
    <dbReference type="NCBI Taxonomy" id="3981"/>
    <lineage>
        <taxon>Eukaryota</taxon>
        <taxon>Viridiplantae</taxon>
        <taxon>Streptophyta</taxon>
        <taxon>Embryophyta</taxon>
        <taxon>Tracheophyta</taxon>
        <taxon>Spermatophyta</taxon>
        <taxon>Magnoliopsida</taxon>
        <taxon>eudicotyledons</taxon>
        <taxon>Gunneridae</taxon>
        <taxon>Pentapetalae</taxon>
        <taxon>rosids</taxon>
        <taxon>fabids</taxon>
        <taxon>Malpighiales</taxon>
        <taxon>Euphorbiaceae</taxon>
        <taxon>Crotonoideae</taxon>
        <taxon>Micrandreae</taxon>
        <taxon>Hevea</taxon>
    </lineage>
</organism>
<reference evidence="1" key="1">
    <citation type="journal article" date="2023" name="Plant Biotechnol. J.">
        <title>Chromosome-level wild Hevea brasiliensis genome provides new tools for genomic-assisted breeding and valuable loci to elevate rubber yield.</title>
        <authorList>
            <person name="Cheng H."/>
            <person name="Song X."/>
            <person name="Hu Y."/>
            <person name="Wu T."/>
            <person name="Yang Q."/>
            <person name="An Z."/>
            <person name="Feng S."/>
            <person name="Deng Z."/>
            <person name="Wu W."/>
            <person name="Zeng X."/>
            <person name="Tu M."/>
            <person name="Wang X."/>
            <person name="Huang H."/>
        </authorList>
    </citation>
    <scope>NUCLEOTIDE SEQUENCE</scope>
    <source>
        <strain evidence="1">MT/VB/25A 57/8</strain>
    </source>
</reference>
<name>A0ABQ9NCB6_HEVBR</name>
<comment type="caution">
    <text evidence="1">The sequence shown here is derived from an EMBL/GenBank/DDBJ whole genome shotgun (WGS) entry which is preliminary data.</text>
</comment>
<dbReference type="Proteomes" id="UP001174677">
    <property type="component" value="Chromosome 1"/>
</dbReference>